<dbReference type="InterPro" id="IPR036388">
    <property type="entry name" value="WH-like_DNA-bd_sf"/>
</dbReference>
<reference evidence="2 3" key="1">
    <citation type="submission" date="2018-11" db="EMBL/GenBank/DDBJ databases">
        <title>Rufibacter latericius sp. nov., isolated from water in Baiyang Lake.</title>
        <authorList>
            <person name="Yang Y."/>
        </authorList>
    </citation>
    <scope>NUCLEOTIDE SEQUENCE [LARGE SCALE GENOMIC DNA]</scope>
    <source>
        <strain evidence="2 3">R-22-1c-1</strain>
    </source>
</reference>
<sequence>MEQPSEFQSLLEESSRSAWQLYVPHISVDCVVFGFHEASLKVLLLKMKDQELWGLPGGYMKIEEELREAAVRILEERTGAHNIFLQQFGVFSDLNRSEGFFQDFPDTLWMKQRFISVGFYALVDYTKVQPQADNLSSTCAWQDINRLPELMMDHRQIFDEALLTLRRQLNYKPIGYNLLPEEFTMPELQKLYELILGKKLNRGNFYRKMVGYDILEKLDEPRKSGGAYKAPNLYKFHVERYQTALQNGFKEGW</sequence>
<dbReference type="InterPro" id="IPR015797">
    <property type="entry name" value="NUDIX_hydrolase-like_dom_sf"/>
</dbReference>
<dbReference type="CDD" id="cd18873">
    <property type="entry name" value="NUDIX_NadM_like"/>
    <property type="match status" value="1"/>
</dbReference>
<dbReference type="OrthoDB" id="9786141at2"/>
<dbReference type="PANTHER" id="PTHR43736">
    <property type="entry name" value="ADP-RIBOSE PYROPHOSPHATASE"/>
    <property type="match status" value="1"/>
</dbReference>
<dbReference type="SUPFAM" id="SSF55811">
    <property type="entry name" value="Nudix"/>
    <property type="match status" value="1"/>
</dbReference>
<gene>
    <name evidence="2" type="ORF">EFB08_02915</name>
</gene>
<proteinExistence type="predicted"/>
<dbReference type="Proteomes" id="UP000272117">
    <property type="component" value="Unassembled WGS sequence"/>
</dbReference>
<dbReference type="Pfam" id="PF21906">
    <property type="entry name" value="WHD_NrtR"/>
    <property type="match status" value="1"/>
</dbReference>
<dbReference type="InterPro" id="IPR000086">
    <property type="entry name" value="NUDIX_hydrolase_dom"/>
</dbReference>
<dbReference type="Pfam" id="PF00293">
    <property type="entry name" value="NUDIX"/>
    <property type="match status" value="1"/>
</dbReference>
<dbReference type="AlphaFoldDB" id="A0A3M9N2D0"/>
<dbReference type="RefSeq" id="WP_123125387.1">
    <property type="nucleotide sequence ID" value="NZ_RJJD01000001.1"/>
</dbReference>
<dbReference type="InterPro" id="IPR036390">
    <property type="entry name" value="WH_DNA-bd_sf"/>
</dbReference>
<comment type="caution">
    <text evidence="2">The sequence shown here is derived from an EMBL/GenBank/DDBJ whole genome shotgun (WGS) entry which is preliminary data.</text>
</comment>
<evidence type="ECO:0000313" key="2">
    <source>
        <dbReference type="EMBL" id="RNI31487.1"/>
    </source>
</evidence>
<feature type="domain" description="Nudix hydrolase" evidence="1">
    <location>
        <begin position="23"/>
        <end position="164"/>
    </location>
</feature>
<protein>
    <submittedName>
        <fullName evidence="2">NUDIX hydrolase</fullName>
    </submittedName>
</protein>
<organism evidence="2 3">
    <name type="scientific">Rufibacter latericius</name>
    <dbReference type="NCBI Taxonomy" id="2487040"/>
    <lineage>
        <taxon>Bacteria</taxon>
        <taxon>Pseudomonadati</taxon>
        <taxon>Bacteroidota</taxon>
        <taxon>Cytophagia</taxon>
        <taxon>Cytophagales</taxon>
        <taxon>Hymenobacteraceae</taxon>
        <taxon>Rufibacter</taxon>
    </lineage>
</organism>
<dbReference type="Gene3D" id="3.90.79.10">
    <property type="entry name" value="Nucleoside Triphosphate Pyrophosphohydrolase"/>
    <property type="match status" value="1"/>
</dbReference>
<keyword evidence="2" id="KW-0378">Hydrolase</keyword>
<name>A0A3M9N2D0_9BACT</name>
<dbReference type="EMBL" id="RJJD01000001">
    <property type="protein sequence ID" value="RNI31487.1"/>
    <property type="molecule type" value="Genomic_DNA"/>
</dbReference>
<dbReference type="InterPro" id="IPR054105">
    <property type="entry name" value="WHD_NrtR"/>
</dbReference>
<dbReference type="PROSITE" id="PS51462">
    <property type="entry name" value="NUDIX"/>
    <property type="match status" value="1"/>
</dbReference>
<dbReference type="SUPFAM" id="SSF46785">
    <property type="entry name" value="Winged helix' DNA-binding domain"/>
    <property type="match status" value="1"/>
</dbReference>
<accession>A0A3M9N2D0</accession>
<evidence type="ECO:0000313" key="3">
    <source>
        <dbReference type="Proteomes" id="UP000272117"/>
    </source>
</evidence>
<dbReference type="PANTHER" id="PTHR43736:SF4">
    <property type="entry name" value="SLR1690 PROTEIN"/>
    <property type="match status" value="1"/>
</dbReference>
<dbReference type="GO" id="GO:0016787">
    <property type="term" value="F:hydrolase activity"/>
    <property type="evidence" value="ECO:0007669"/>
    <property type="project" value="UniProtKB-KW"/>
</dbReference>
<dbReference type="Gene3D" id="1.10.10.10">
    <property type="entry name" value="Winged helix-like DNA-binding domain superfamily/Winged helix DNA-binding domain"/>
    <property type="match status" value="1"/>
</dbReference>
<keyword evidence="3" id="KW-1185">Reference proteome</keyword>
<evidence type="ECO:0000259" key="1">
    <source>
        <dbReference type="PROSITE" id="PS51462"/>
    </source>
</evidence>